<accession>A0A1I4TI53</accession>
<dbReference type="InterPro" id="IPR018637">
    <property type="entry name" value="DUF2059"/>
</dbReference>
<proteinExistence type="predicted"/>
<reference evidence="3" key="1">
    <citation type="submission" date="2016-10" db="EMBL/GenBank/DDBJ databases">
        <authorList>
            <person name="Varghese N."/>
            <person name="Submissions S."/>
        </authorList>
    </citation>
    <scope>NUCLEOTIDE SEQUENCE [LARGE SCALE GENOMIC DNA]</scope>
    <source>
        <strain evidence="3">DSM 24213</strain>
    </source>
</reference>
<dbReference type="Proteomes" id="UP000243629">
    <property type="component" value="Unassembled WGS sequence"/>
</dbReference>
<evidence type="ECO:0000313" key="2">
    <source>
        <dbReference type="EMBL" id="SFM76404.1"/>
    </source>
</evidence>
<dbReference type="Pfam" id="PF09832">
    <property type="entry name" value="DUF2059"/>
    <property type="match status" value="1"/>
</dbReference>
<gene>
    <name evidence="2" type="ORF">SAMN05216217_11467</name>
</gene>
<organism evidence="2 3">
    <name type="scientific">Halopseudomonas yangmingensis</name>
    <dbReference type="NCBI Taxonomy" id="1720063"/>
    <lineage>
        <taxon>Bacteria</taxon>
        <taxon>Pseudomonadati</taxon>
        <taxon>Pseudomonadota</taxon>
        <taxon>Gammaproteobacteria</taxon>
        <taxon>Pseudomonadales</taxon>
        <taxon>Pseudomonadaceae</taxon>
        <taxon>Halopseudomonas</taxon>
    </lineage>
</organism>
<dbReference type="EMBL" id="FOUI01000014">
    <property type="protein sequence ID" value="SFM76404.1"/>
    <property type="molecule type" value="Genomic_DNA"/>
</dbReference>
<dbReference type="AlphaFoldDB" id="A0A1I4TI53"/>
<dbReference type="STRING" id="1720063.SAMN05216217_11467"/>
<evidence type="ECO:0000259" key="1">
    <source>
        <dbReference type="Pfam" id="PF09832"/>
    </source>
</evidence>
<sequence>MPLFTRFAGPTLGGLLLCLFSLATHADLYRDSGMQRHQEHFQIALKQAQQRYLGVLPESLRQPLEQRSRQRFEPEGMHQRAQARLAVALDTQTEQKAHAFYTSELGRKIVGLETKATSSTGIRALQQRTARPAVPATRQALLQRLGERLPVVELGVEAGVAIGSLAVQGANDLLGGLLQIPTQSLDGQRQRLRGELQANLPDSLAQVYAPLSDQELINYLGWAESEAGQQFLSAVELAAREALNP</sequence>
<protein>
    <recommendedName>
        <fullName evidence="1">DUF2059 domain-containing protein</fullName>
    </recommendedName>
</protein>
<evidence type="ECO:0000313" key="3">
    <source>
        <dbReference type="Proteomes" id="UP000243629"/>
    </source>
</evidence>
<name>A0A1I4TI53_9GAMM</name>
<feature type="domain" description="DUF2059" evidence="1">
    <location>
        <begin position="77"/>
        <end position="126"/>
    </location>
</feature>
<keyword evidence="3" id="KW-1185">Reference proteome</keyword>
<dbReference type="RefSeq" id="WP_093477734.1">
    <property type="nucleotide sequence ID" value="NZ_FOUI01000014.1"/>
</dbReference>